<sequence length="128" mass="14429">MVLNRPLRNRVLKMIQLRMDHVGNFGMCEPELLAKKGMNFGEAVWFKARSYIFSEGDLYYLGNSSLVHAQSILDIWYPHGSHRGIHSTRGIGERPYLPGSSIRPSAVGRVPDLKTGMPAMFSMFGFLV</sequence>
<keyword evidence="2" id="KW-0603">Photosystem I</keyword>
<accession>A0A2R6WKW4</accession>
<feature type="binding site" description="axial binding residue" evidence="1">
    <location>
        <position position="71"/>
    </location>
    <ligand>
        <name>chlorophyll b</name>
        <dbReference type="ChEBI" id="CHEBI:61721"/>
        <label>1</label>
    </ligand>
    <ligandPart>
        <name>Mg</name>
        <dbReference type="ChEBI" id="CHEBI:25107"/>
    </ligandPart>
</feature>
<dbReference type="AlphaFoldDB" id="A0A2R6WKW4"/>
<keyword evidence="2" id="KW-0157">Chromophore</keyword>
<dbReference type="GO" id="GO:0009535">
    <property type="term" value="C:chloroplast thylakoid membrane"/>
    <property type="evidence" value="ECO:0007669"/>
    <property type="project" value="UniProtKB-SubCell"/>
</dbReference>
<comment type="similarity">
    <text evidence="2">Belongs to the light-harvesting chlorophyll a/b-binding (LHC) protein family.</text>
</comment>
<organism evidence="3 4">
    <name type="scientific">Marchantia polymorpha</name>
    <name type="common">Common liverwort</name>
    <name type="synonym">Marchantia aquatica</name>
    <dbReference type="NCBI Taxonomy" id="3197"/>
    <lineage>
        <taxon>Eukaryota</taxon>
        <taxon>Viridiplantae</taxon>
        <taxon>Streptophyta</taxon>
        <taxon>Embryophyta</taxon>
        <taxon>Marchantiophyta</taxon>
        <taxon>Marchantiopsida</taxon>
        <taxon>Marchantiidae</taxon>
        <taxon>Marchantiales</taxon>
        <taxon>Marchantiaceae</taxon>
        <taxon>Marchantia</taxon>
    </lineage>
</organism>
<dbReference type="PANTHER" id="PTHR21649">
    <property type="entry name" value="CHLOROPHYLL A/B BINDING PROTEIN"/>
    <property type="match status" value="1"/>
</dbReference>
<feature type="binding site" description="axial binding residue" evidence="1">
    <location>
        <position position="18"/>
    </location>
    <ligand>
        <name>chlorophyll b</name>
        <dbReference type="ChEBI" id="CHEBI:61721"/>
        <label>1</label>
    </ligand>
    <ligandPart>
        <name>Mg</name>
        <dbReference type="ChEBI" id="CHEBI:25107"/>
    </ligandPart>
</feature>
<dbReference type="SUPFAM" id="SSF103511">
    <property type="entry name" value="Chlorophyll a-b binding protein"/>
    <property type="match status" value="1"/>
</dbReference>
<name>A0A2R6WKW4_MARPO</name>
<keyword evidence="2" id="KW-0934">Plastid</keyword>
<dbReference type="GO" id="GO:0009765">
    <property type="term" value="P:photosynthesis, light harvesting"/>
    <property type="evidence" value="ECO:0007669"/>
    <property type="project" value="InterPro"/>
</dbReference>
<protein>
    <recommendedName>
        <fullName evidence="2">Chlorophyll a-b binding protein, chloroplastic</fullName>
    </recommendedName>
</protein>
<keyword evidence="1 2" id="KW-0148">Chlorophyll</keyword>
<keyword evidence="2" id="KW-0602">Photosynthesis</keyword>
<dbReference type="GO" id="GO:0016168">
    <property type="term" value="F:chlorophyll binding"/>
    <property type="evidence" value="ECO:0007669"/>
    <property type="project" value="UniProtKB-KW"/>
</dbReference>
<keyword evidence="4" id="KW-1185">Reference proteome</keyword>
<reference evidence="4" key="1">
    <citation type="journal article" date="2017" name="Cell">
        <title>Insights into land plant evolution garnered from the Marchantia polymorpha genome.</title>
        <authorList>
            <person name="Bowman J.L."/>
            <person name="Kohchi T."/>
            <person name="Yamato K.T."/>
            <person name="Jenkins J."/>
            <person name="Shu S."/>
            <person name="Ishizaki K."/>
            <person name="Yamaoka S."/>
            <person name="Nishihama R."/>
            <person name="Nakamura Y."/>
            <person name="Berger F."/>
            <person name="Adam C."/>
            <person name="Aki S.S."/>
            <person name="Althoff F."/>
            <person name="Araki T."/>
            <person name="Arteaga-Vazquez M.A."/>
            <person name="Balasubrmanian S."/>
            <person name="Barry K."/>
            <person name="Bauer D."/>
            <person name="Boehm C.R."/>
            <person name="Briginshaw L."/>
            <person name="Caballero-Perez J."/>
            <person name="Catarino B."/>
            <person name="Chen F."/>
            <person name="Chiyoda S."/>
            <person name="Chovatia M."/>
            <person name="Davies K.M."/>
            <person name="Delmans M."/>
            <person name="Demura T."/>
            <person name="Dierschke T."/>
            <person name="Dolan L."/>
            <person name="Dorantes-Acosta A.E."/>
            <person name="Eklund D.M."/>
            <person name="Florent S.N."/>
            <person name="Flores-Sandoval E."/>
            <person name="Fujiyama A."/>
            <person name="Fukuzawa H."/>
            <person name="Galik B."/>
            <person name="Grimanelli D."/>
            <person name="Grimwood J."/>
            <person name="Grossniklaus U."/>
            <person name="Hamada T."/>
            <person name="Haseloff J."/>
            <person name="Hetherington A.J."/>
            <person name="Higo A."/>
            <person name="Hirakawa Y."/>
            <person name="Hundley H.N."/>
            <person name="Ikeda Y."/>
            <person name="Inoue K."/>
            <person name="Inoue S.I."/>
            <person name="Ishida S."/>
            <person name="Jia Q."/>
            <person name="Kakita M."/>
            <person name="Kanazawa T."/>
            <person name="Kawai Y."/>
            <person name="Kawashima T."/>
            <person name="Kennedy M."/>
            <person name="Kinose K."/>
            <person name="Kinoshita T."/>
            <person name="Kohara Y."/>
            <person name="Koide E."/>
            <person name="Komatsu K."/>
            <person name="Kopischke S."/>
            <person name="Kubo M."/>
            <person name="Kyozuka J."/>
            <person name="Lagercrantz U."/>
            <person name="Lin S.S."/>
            <person name="Lindquist E."/>
            <person name="Lipzen A.M."/>
            <person name="Lu C.W."/>
            <person name="De Luna E."/>
            <person name="Martienssen R.A."/>
            <person name="Minamino N."/>
            <person name="Mizutani M."/>
            <person name="Mizutani M."/>
            <person name="Mochizuki N."/>
            <person name="Monte I."/>
            <person name="Mosher R."/>
            <person name="Nagasaki H."/>
            <person name="Nakagami H."/>
            <person name="Naramoto S."/>
            <person name="Nishitani K."/>
            <person name="Ohtani M."/>
            <person name="Okamoto T."/>
            <person name="Okumura M."/>
            <person name="Phillips J."/>
            <person name="Pollak B."/>
            <person name="Reinders A."/>
            <person name="Rovekamp M."/>
            <person name="Sano R."/>
            <person name="Sawa S."/>
            <person name="Schmid M.W."/>
            <person name="Shirakawa M."/>
            <person name="Solano R."/>
            <person name="Spunde A."/>
            <person name="Suetsugu N."/>
            <person name="Sugano S."/>
            <person name="Sugiyama A."/>
            <person name="Sun R."/>
            <person name="Suzuki Y."/>
            <person name="Takenaka M."/>
            <person name="Takezawa D."/>
            <person name="Tomogane H."/>
            <person name="Tsuzuki M."/>
            <person name="Ueda T."/>
            <person name="Umeda M."/>
            <person name="Ward J.M."/>
            <person name="Watanabe Y."/>
            <person name="Yazaki K."/>
            <person name="Yokoyama R."/>
            <person name="Yoshitake Y."/>
            <person name="Yotsui I."/>
            <person name="Zachgo S."/>
            <person name="Schmutz J."/>
        </authorList>
    </citation>
    <scope>NUCLEOTIDE SEQUENCE [LARGE SCALE GENOMIC DNA]</scope>
    <source>
        <strain evidence="4">Tak-1</strain>
    </source>
</reference>
<gene>
    <name evidence="3" type="ORF">MARPO_0079s0014</name>
</gene>
<dbReference type="GO" id="GO:0009522">
    <property type="term" value="C:photosystem I"/>
    <property type="evidence" value="ECO:0007669"/>
    <property type="project" value="UniProtKB-KW"/>
</dbReference>
<evidence type="ECO:0000256" key="1">
    <source>
        <dbReference type="PIRSR" id="PIRSR601344-1"/>
    </source>
</evidence>
<dbReference type="InterPro" id="IPR001344">
    <property type="entry name" value="Chloro_AB-bd_pln"/>
</dbReference>
<evidence type="ECO:0000313" key="3">
    <source>
        <dbReference type="EMBL" id="PTQ34504.1"/>
    </source>
</evidence>
<feature type="binding site" description="axial binding residue" evidence="1">
    <location>
        <position position="61"/>
    </location>
    <ligand>
        <name>chlorophyll b</name>
        <dbReference type="ChEBI" id="CHEBI:61721"/>
        <label>1</label>
    </ligand>
    <ligandPart>
        <name>Mg</name>
        <dbReference type="ChEBI" id="CHEBI:25107"/>
    </ligandPart>
</feature>
<comment type="subcellular location">
    <subcellularLocation>
        <location evidence="2">Plastid</location>
        <location evidence="2">Chloroplast thylakoid membrane</location>
    </subcellularLocation>
</comment>
<evidence type="ECO:0000256" key="2">
    <source>
        <dbReference type="RuleBase" id="RU363080"/>
    </source>
</evidence>
<keyword evidence="2" id="KW-0793">Thylakoid</keyword>
<comment type="function">
    <text evidence="2">The light-harvesting complex (LHC) functions as a light receptor, it captures and delivers excitation energy to photosystems with which it is closely associated.</text>
</comment>
<keyword evidence="2" id="KW-0150">Chloroplast</keyword>
<evidence type="ECO:0000313" key="4">
    <source>
        <dbReference type="Proteomes" id="UP000244005"/>
    </source>
</evidence>
<proteinExistence type="inferred from homology"/>
<keyword evidence="2" id="KW-0604">Photosystem II</keyword>
<dbReference type="GO" id="GO:0009523">
    <property type="term" value="C:photosystem II"/>
    <property type="evidence" value="ECO:0007669"/>
    <property type="project" value="UniProtKB-KW"/>
</dbReference>
<dbReference type="EMBL" id="KZ772751">
    <property type="protein sequence ID" value="PTQ34504.1"/>
    <property type="molecule type" value="Genomic_DNA"/>
</dbReference>
<feature type="binding site" description="axial binding residue" evidence="1">
    <location>
        <position position="67"/>
    </location>
    <ligand>
        <name>chlorophyll b</name>
        <dbReference type="ChEBI" id="CHEBI:61721"/>
        <label>1</label>
    </ligand>
    <ligandPart>
        <name>Mg</name>
        <dbReference type="ChEBI" id="CHEBI:25107"/>
    </ligandPart>
</feature>
<dbReference type="OrthoDB" id="423598at2759"/>
<dbReference type="Gene3D" id="1.10.3460.10">
    <property type="entry name" value="Chlorophyll a/b binding protein domain"/>
    <property type="match status" value="1"/>
</dbReference>
<dbReference type="Proteomes" id="UP000244005">
    <property type="component" value="Unassembled WGS sequence"/>
</dbReference>